<dbReference type="PROSITE" id="PS50878">
    <property type="entry name" value="RT_POL"/>
    <property type="match status" value="1"/>
</dbReference>
<reference evidence="2" key="2">
    <citation type="submission" date="2025-05" db="UniProtKB">
        <authorList>
            <consortium name="EnsemblMetazoa"/>
        </authorList>
    </citation>
    <scope>IDENTIFICATION</scope>
    <source>
        <strain evidence="2">Foshan</strain>
    </source>
</reference>
<dbReference type="GeneID" id="134290360"/>
<dbReference type="InterPro" id="IPR005135">
    <property type="entry name" value="Endo/exonuclease/phosphatase"/>
</dbReference>
<dbReference type="EnsemblMetazoa" id="AALFPA23_012405.R17774">
    <property type="protein sequence ID" value="AALFPA23_012405.P17774"/>
    <property type="gene ID" value="AALFPA23_012405"/>
</dbReference>
<dbReference type="CDD" id="cd01650">
    <property type="entry name" value="RT_nLTR_like"/>
    <property type="match status" value="1"/>
</dbReference>
<proteinExistence type="predicted"/>
<organism evidence="2 3">
    <name type="scientific">Aedes albopictus</name>
    <name type="common">Asian tiger mosquito</name>
    <name type="synonym">Stegomyia albopicta</name>
    <dbReference type="NCBI Taxonomy" id="7160"/>
    <lineage>
        <taxon>Eukaryota</taxon>
        <taxon>Metazoa</taxon>
        <taxon>Ecdysozoa</taxon>
        <taxon>Arthropoda</taxon>
        <taxon>Hexapoda</taxon>
        <taxon>Insecta</taxon>
        <taxon>Pterygota</taxon>
        <taxon>Neoptera</taxon>
        <taxon>Endopterygota</taxon>
        <taxon>Diptera</taxon>
        <taxon>Nematocera</taxon>
        <taxon>Culicoidea</taxon>
        <taxon>Culicidae</taxon>
        <taxon>Culicinae</taxon>
        <taxon>Aedini</taxon>
        <taxon>Aedes</taxon>
        <taxon>Stegomyia</taxon>
    </lineage>
</organism>
<dbReference type="Pfam" id="PF00078">
    <property type="entry name" value="RVT_1"/>
    <property type="match status" value="1"/>
</dbReference>
<dbReference type="RefSeq" id="XP_062713465.1">
    <property type="nucleotide sequence ID" value="XM_062857481.1"/>
</dbReference>
<sequence length="992" mass="110404">MEAPIPLAAVEPFPPATISRPGPACEMEDGVFQTTTTGKYSTFLITSCAVPSVTSSLTSIMQERPSSPIIIPGCTLAISTKEAPIPLTAVEPFPPATISRPGPARELEEGVFQNGLLGKYDLNTRNSLLEPFSIFEAPGSPEHGIGYRRIPKDALTDARLYDQWRITTGDSRLTVAGPSWSRDYLTLPILDSVGSERGSKAPARRGPPGAEVMVLPEVATTFRRPMTVSSKSLIARRDHHDGVLIYYQNAGGMNSSVDEYLLAISDGCYDIIVLTETWLDSRTLSGQVFGTEYEVCRCDRGPRNSRKSTGGGVLIATKKMFKTRVLNNDDWDSVEQQWACIQLTNRKVFLCVVYVPPDRTRDTALIDTHSRSLAAVIEKANAVDEIIIIGDFNLPEISWKSSCNGFLHPDPDRSKLNVGASKLLDSYSSATLRQINYITNENGRCLDLCFVSARDVAPAISIAPVPLVKHVNHHPPLVLTLDDHCSSKMMTVAPVFYDFRNADQQSIIEFLSAIDWAAVLDERNVNNAAQTLSHILGHVIERHVPKKAFLNNKPWMTRELRVLKSTKKAALKKYSKYRTVSLRDHYKRLNTAYHLSSRLSFRRYQENLQRNLRIRPKSFWKYVNSQRKEAGFPSTMTFNEKFSCDPDDICQFFADKFASTFNNQVIPDRQIHQAACNVPLMTGSSLYRLDIDNAMIFRAASSLKSSSNSGPDGIPSVFVKRFIENLLTPLQHVFSLSLSSGEFPSVWKTAVMFPVHKKGDRRNVCNYRGITSLCAISKLFELVVMDPLLAHCKQYLSDDQHGFISGRSTTTNLLCLTTYIAESFAERVQTDVIYTDLSAAFDKISHAITIAKLERLGVGGSVLRWINSYLVGRKLTVTVEGSVSNEFPAPSGIPQGSHLGPLLFLLYFNDVNYAIKGPKLSFADDLKIYLKICSVYDAIRLQEELNIFADWCDLNGMVVNPNKCSVMSFTTFASRSSSRISLMAVKFNVSTM</sequence>
<evidence type="ECO:0000259" key="1">
    <source>
        <dbReference type="PROSITE" id="PS50878"/>
    </source>
</evidence>
<dbReference type="PANTHER" id="PTHR47510">
    <property type="entry name" value="REVERSE TRANSCRIPTASE DOMAIN-CONTAINING PROTEIN"/>
    <property type="match status" value="1"/>
</dbReference>
<dbReference type="Proteomes" id="UP000069940">
    <property type="component" value="Unassembled WGS sequence"/>
</dbReference>
<dbReference type="InterPro" id="IPR043502">
    <property type="entry name" value="DNA/RNA_pol_sf"/>
</dbReference>
<evidence type="ECO:0000313" key="2">
    <source>
        <dbReference type="EnsemblMetazoa" id="AALFPA23_012405.P17774"/>
    </source>
</evidence>
<dbReference type="InterPro" id="IPR036691">
    <property type="entry name" value="Endo/exonu/phosph_ase_sf"/>
</dbReference>
<keyword evidence="3" id="KW-1185">Reference proteome</keyword>
<reference evidence="3" key="1">
    <citation type="journal article" date="2015" name="Proc. Natl. Acad. Sci. U.S.A.">
        <title>Genome sequence of the Asian Tiger mosquito, Aedes albopictus, reveals insights into its biology, genetics, and evolution.</title>
        <authorList>
            <person name="Chen X.G."/>
            <person name="Jiang X."/>
            <person name="Gu J."/>
            <person name="Xu M."/>
            <person name="Wu Y."/>
            <person name="Deng Y."/>
            <person name="Zhang C."/>
            <person name="Bonizzoni M."/>
            <person name="Dermauw W."/>
            <person name="Vontas J."/>
            <person name="Armbruster P."/>
            <person name="Huang X."/>
            <person name="Yang Y."/>
            <person name="Zhang H."/>
            <person name="He W."/>
            <person name="Peng H."/>
            <person name="Liu Y."/>
            <person name="Wu K."/>
            <person name="Chen J."/>
            <person name="Lirakis M."/>
            <person name="Topalis P."/>
            <person name="Van Leeuwen T."/>
            <person name="Hall A.B."/>
            <person name="Jiang X."/>
            <person name="Thorpe C."/>
            <person name="Mueller R.L."/>
            <person name="Sun C."/>
            <person name="Waterhouse R.M."/>
            <person name="Yan G."/>
            <person name="Tu Z.J."/>
            <person name="Fang X."/>
            <person name="James A.A."/>
        </authorList>
    </citation>
    <scope>NUCLEOTIDE SEQUENCE [LARGE SCALE GENOMIC DNA]</scope>
    <source>
        <strain evidence="3">Foshan</strain>
    </source>
</reference>
<dbReference type="InterPro" id="IPR000477">
    <property type="entry name" value="RT_dom"/>
</dbReference>
<accession>A0ABM1YV44</accession>
<evidence type="ECO:0000313" key="3">
    <source>
        <dbReference type="Proteomes" id="UP000069940"/>
    </source>
</evidence>
<name>A0ABM1YV44_AEDAL</name>
<feature type="domain" description="Reverse transcriptase" evidence="1">
    <location>
        <begin position="736"/>
        <end position="987"/>
    </location>
</feature>
<dbReference type="PANTHER" id="PTHR47510:SF3">
    <property type="entry name" value="ENDO_EXONUCLEASE_PHOSPHATASE DOMAIN-CONTAINING PROTEIN"/>
    <property type="match status" value="1"/>
</dbReference>
<protein>
    <recommendedName>
        <fullName evidence="1">Reverse transcriptase domain-containing protein</fullName>
    </recommendedName>
</protein>
<dbReference type="SUPFAM" id="SSF56672">
    <property type="entry name" value="DNA/RNA polymerases"/>
    <property type="match status" value="1"/>
</dbReference>
<dbReference type="Gene3D" id="3.60.10.10">
    <property type="entry name" value="Endonuclease/exonuclease/phosphatase"/>
    <property type="match status" value="1"/>
</dbReference>
<dbReference type="Pfam" id="PF14529">
    <property type="entry name" value="Exo_endo_phos_2"/>
    <property type="match status" value="1"/>
</dbReference>
<dbReference type="SUPFAM" id="SSF56219">
    <property type="entry name" value="DNase I-like"/>
    <property type="match status" value="1"/>
</dbReference>